<evidence type="ECO:0000259" key="5">
    <source>
        <dbReference type="PROSITE" id="PS50110"/>
    </source>
</evidence>
<dbReference type="Proteomes" id="UP001410394">
    <property type="component" value="Unassembled WGS sequence"/>
</dbReference>
<dbReference type="InterPro" id="IPR016032">
    <property type="entry name" value="Sig_transdc_resp-reg_C-effctor"/>
</dbReference>
<evidence type="ECO:0000313" key="7">
    <source>
        <dbReference type="Proteomes" id="UP001410394"/>
    </source>
</evidence>
<dbReference type="InterPro" id="IPR001789">
    <property type="entry name" value="Sig_transdc_resp-reg_receiver"/>
</dbReference>
<evidence type="ECO:0000313" key="6">
    <source>
        <dbReference type="EMBL" id="MEN3067477.1"/>
    </source>
</evidence>
<feature type="domain" description="HTH luxR-type" evidence="4">
    <location>
        <begin position="141"/>
        <end position="206"/>
    </location>
</feature>
<dbReference type="SMART" id="SM00448">
    <property type="entry name" value="REC"/>
    <property type="match status" value="1"/>
</dbReference>
<proteinExistence type="predicted"/>
<organism evidence="6 7">
    <name type="scientific">Uliginosibacterium sediminicola</name>
    <dbReference type="NCBI Taxonomy" id="2024550"/>
    <lineage>
        <taxon>Bacteria</taxon>
        <taxon>Pseudomonadati</taxon>
        <taxon>Pseudomonadota</taxon>
        <taxon>Betaproteobacteria</taxon>
        <taxon>Rhodocyclales</taxon>
        <taxon>Zoogloeaceae</taxon>
        <taxon>Uliginosibacterium</taxon>
    </lineage>
</organism>
<protein>
    <submittedName>
        <fullName evidence="6">Response regulator transcription factor</fullName>
    </submittedName>
</protein>
<dbReference type="SUPFAM" id="SSF46894">
    <property type="entry name" value="C-terminal effector domain of the bipartite response regulators"/>
    <property type="match status" value="1"/>
</dbReference>
<name>A0ABU9YUX3_9RHOO</name>
<dbReference type="Pfam" id="PF00196">
    <property type="entry name" value="GerE"/>
    <property type="match status" value="1"/>
</dbReference>
<evidence type="ECO:0000256" key="1">
    <source>
        <dbReference type="ARBA" id="ARBA00022553"/>
    </source>
</evidence>
<dbReference type="RefSeq" id="WP_345918242.1">
    <property type="nucleotide sequence ID" value="NZ_JBDIVE010000001.1"/>
</dbReference>
<accession>A0ABU9YUX3</accession>
<dbReference type="PANTHER" id="PTHR43214:SF43">
    <property type="entry name" value="TWO-COMPONENT RESPONSE REGULATOR"/>
    <property type="match status" value="1"/>
</dbReference>
<keyword evidence="7" id="KW-1185">Reference proteome</keyword>
<feature type="domain" description="Response regulatory" evidence="5">
    <location>
        <begin position="9"/>
        <end position="125"/>
    </location>
</feature>
<dbReference type="CDD" id="cd17535">
    <property type="entry name" value="REC_NarL-like"/>
    <property type="match status" value="1"/>
</dbReference>
<comment type="caution">
    <text evidence="6">The sequence shown here is derived from an EMBL/GenBank/DDBJ whole genome shotgun (WGS) entry which is preliminary data.</text>
</comment>
<dbReference type="PANTHER" id="PTHR43214">
    <property type="entry name" value="TWO-COMPONENT RESPONSE REGULATOR"/>
    <property type="match status" value="1"/>
</dbReference>
<dbReference type="Gene3D" id="3.40.50.2300">
    <property type="match status" value="1"/>
</dbReference>
<keyword evidence="2" id="KW-0238">DNA-binding</keyword>
<keyword evidence="1 3" id="KW-0597">Phosphoprotein</keyword>
<feature type="modified residue" description="4-aspartylphosphate" evidence="3">
    <location>
        <position position="60"/>
    </location>
</feature>
<dbReference type="InterPro" id="IPR039420">
    <property type="entry name" value="WalR-like"/>
</dbReference>
<dbReference type="SUPFAM" id="SSF52172">
    <property type="entry name" value="CheY-like"/>
    <property type="match status" value="1"/>
</dbReference>
<dbReference type="InterPro" id="IPR000792">
    <property type="entry name" value="Tscrpt_reg_LuxR_C"/>
</dbReference>
<gene>
    <name evidence="6" type="ORF">ABDB84_03235</name>
</gene>
<dbReference type="PROSITE" id="PS50043">
    <property type="entry name" value="HTH_LUXR_2"/>
    <property type="match status" value="1"/>
</dbReference>
<dbReference type="PRINTS" id="PR00038">
    <property type="entry name" value="HTHLUXR"/>
</dbReference>
<evidence type="ECO:0000259" key="4">
    <source>
        <dbReference type="PROSITE" id="PS50043"/>
    </source>
</evidence>
<evidence type="ECO:0000256" key="3">
    <source>
        <dbReference type="PROSITE-ProRule" id="PRU00169"/>
    </source>
</evidence>
<dbReference type="InterPro" id="IPR011006">
    <property type="entry name" value="CheY-like_superfamily"/>
</dbReference>
<dbReference type="InterPro" id="IPR058245">
    <property type="entry name" value="NreC/VraR/RcsB-like_REC"/>
</dbReference>
<dbReference type="Pfam" id="PF00072">
    <property type="entry name" value="Response_reg"/>
    <property type="match status" value="1"/>
</dbReference>
<sequence length="210" mass="22717">MLPNHSAIRLLIVDDHPLMREGVAAVLQSQTDIVVVGEAANGVEAVERFRALQPDVTLMDLQMPGMDGIEAIQAIRKTSRDARILVLTTYQGDVQAWRALKSGAAGYLVKSSLRGSLLDAVRSVHAGGRWVPAEVAVALAHHSGDEMLSEREVDVLRLIAQGYSNREAGAMLSVSEDTIKARLKSTLAKLSARDRTHAVIIALQRGLIQL</sequence>
<dbReference type="EMBL" id="JBDIVE010000001">
    <property type="protein sequence ID" value="MEN3067477.1"/>
    <property type="molecule type" value="Genomic_DNA"/>
</dbReference>
<dbReference type="PROSITE" id="PS50110">
    <property type="entry name" value="RESPONSE_REGULATORY"/>
    <property type="match status" value="1"/>
</dbReference>
<dbReference type="CDD" id="cd06170">
    <property type="entry name" value="LuxR_C_like"/>
    <property type="match status" value="1"/>
</dbReference>
<evidence type="ECO:0000256" key="2">
    <source>
        <dbReference type="ARBA" id="ARBA00023125"/>
    </source>
</evidence>
<reference evidence="6 7" key="1">
    <citation type="journal article" date="2018" name="Int. J. Syst. Evol. Microbiol.">
        <title>Uliginosibacterium sediminicola sp. nov., isolated from freshwater sediment.</title>
        <authorList>
            <person name="Hwang W.M."/>
            <person name="Kim S.M."/>
            <person name="Kang K."/>
            <person name="Ahn T.Y."/>
        </authorList>
    </citation>
    <scope>NUCLEOTIDE SEQUENCE [LARGE SCALE GENOMIC DNA]</scope>
    <source>
        <strain evidence="6 7">M1-21</strain>
    </source>
</reference>
<dbReference type="SMART" id="SM00421">
    <property type="entry name" value="HTH_LUXR"/>
    <property type="match status" value="1"/>
</dbReference>